<organism evidence="3 4">
    <name type="scientific">BD1-7 clade bacterium</name>
    <dbReference type="NCBI Taxonomy" id="2029982"/>
    <lineage>
        <taxon>Bacteria</taxon>
        <taxon>Pseudomonadati</taxon>
        <taxon>Pseudomonadota</taxon>
        <taxon>Gammaproteobacteria</taxon>
        <taxon>Cellvibrionales</taxon>
        <taxon>Spongiibacteraceae</taxon>
        <taxon>BD1-7 clade</taxon>
    </lineage>
</organism>
<dbReference type="EMBL" id="CACSII010000012">
    <property type="protein sequence ID" value="CAA0103959.1"/>
    <property type="molecule type" value="Genomic_DNA"/>
</dbReference>
<keyword evidence="3" id="KW-0378">Hydrolase</keyword>
<dbReference type="InterPro" id="IPR050570">
    <property type="entry name" value="Cell_wall_metabolism_enzyme"/>
</dbReference>
<dbReference type="EC" id="3.4.24.-" evidence="3"/>
<feature type="domain" description="M23ase beta-sheet core" evidence="2">
    <location>
        <begin position="167"/>
        <end position="262"/>
    </location>
</feature>
<dbReference type="PANTHER" id="PTHR21666">
    <property type="entry name" value="PEPTIDASE-RELATED"/>
    <property type="match status" value="1"/>
</dbReference>
<dbReference type="GO" id="GO:0004222">
    <property type="term" value="F:metalloendopeptidase activity"/>
    <property type="evidence" value="ECO:0007669"/>
    <property type="project" value="TreeGrafter"/>
</dbReference>
<dbReference type="InterPro" id="IPR016047">
    <property type="entry name" value="M23ase_b-sheet_dom"/>
</dbReference>
<dbReference type="Proteomes" id="UP000434580">
    <property type="component" value="Unassembled WGS sequence"/>
</dbReference>
<feature type="signal peptide" evidence="1">
    <location>
        <begin position="1"/>
        <end position="18"/>
    </location>
</feature>
<dbReference type="Pfam" id="PF01551">
    <property type="entry name" value="Peptidase_M23"/>
    <property type="match status" value="1"/>
</dbReference>
<dbReference type="SUPFAM" id="SSF51261">
    <property type="entry name" value="Duplicated hybrid motif"/>
    <property type="match status" value="1"/>
</dbReference>
<dbReference type="FunFam" id="2.70.70.10:FF:000019">
    <property type="entry name" value="M23 family peptidase"/>
    <property type="match status" value="1"/>
</dbReference>
<dbReference type="PANTHER" id="PTHR21666:SF285">
    <property type="entry name" value="M23 FAMILY METALLOPEPTIDASE"/>
    <property type="match status" value="1"/>
</dbReference>
<keyword evidence="1" id="KW-0732">Signal</keyword>
<dbReference type="AlphaFoldDB" id="A0A5S9PIU3"/>
<evidence type="ECO:0000313" key="3">
    <source>
        <dbReference type="EMBL" id="CAA0103959.1"/>
    </source>
</evidence>
<sequence>MKAMAGLFVLLFSCQIWALDVLLDGDETQGGMMLGKAPLSAKVWVNDALVLQDPSGRFVFGFGRDEPGSARIKVVFDDGSTWQRVIEVKPRDYNIQYVNGIDKAIASKEKPAEVWARIREEVAQVKAARKQVFHLQHYAGTFDWPLKGPITGVFGSQRVYNGEPGRPHYGLDIAAPVGTPVVAPAAGVVTLAHPDMYYSGGTLIIDHGFGISSSFLHLSEVLVEVGDTIDQGQLIAKVGAGGRSTGPHLDWRMNWFKKRLDPQLLLPPQAEASANKAASSAAKTHQ</sequence>
<dbReference type="CDD" id="cd12797">
    <property type="entry name" value="M23_peptidase"/>
    <property type="match status" value="1"/>
</dbReference>
<dbReference type="Gene3D" id="2.70.70.10">
    <property type="entry name" value="Glucose Permease (Domain IIA)"/>
    <property type="match status" value="1"/>
</dbReference>
<name>A0A5S9PIU3_9GAMM</name>
<evidence type="ECO:0000256" key="1">
    <source>
        <dbReference type="SAM" id="SignalP"/>
    </source>
</evidence>
<feature type="chain" id="PRO_5030138036" evidence="1">
    <location>
        <begin position="19"/>
        <end position="286"/>
    </location>
</feature>
<reference evidence="3 4" key="1">
    <citation type="submission" date="2019-11" db="EMBL/GenBank/DDBJ databases">
        <authorList>
            <person name="Holert J."/>
        </authorList>
    </citation>
    <scope>NUCLEOTIDE SEQUENCE [LARGE SCALE GENOMIC DNA]</scope>
    <source>
        <strain evidence="3">BC5_2</strain>
    </source>
</reference>
<accession>A0A5S9PIU3</accession>
<evidence type="ECO:0000313" key="4">
    <source>
        <dbReference type="Proteomes" id="UP000434580"/>
    </source>
</evidence>
<gene>
    <name evidence="3" type="primary">mepM_2</name>
    <name evidence="3" type="ORF">DPBNPPHM_01011</name>
</gene>
<dbReference type="InterPro" id="IPR011055">
    <property type="entry name" value="Dup_hybrid_motif"/>
</dbReference>
<protein>
    <submittedName>
        <fullName evidence="3">Murein DD-endopeptidase MepM</fullName>
        <ecNumber evidence="3">3.4.24.-</ecNumber>
    </submittedName>
</protein>
<evidence type="ECO:0000259" key="2">
    <source>
        <dbReference type="Pfam" id="PF01551"/>
    </source>
</evidence>
<proteinExistence type="predicted"/>